<keyword evidence="3" id="KW-1185">Reference proteome</keyword>
<protein>
    <submittedName>
        <fullName evidence="2">Uncharacterized protein</fullName>
    </submittedName>
</protein>
<evidence type="ECO:0000256" key="1">
    <source>
        <dbReference type="SAM" id="MobiDB-lite"/>
    </source>
</evidence>
<feature type="compositionally biased region" description="Polar residues" evidence="1">
    <location>
        <begin position="97"/>
        <end position="107"/>
    </location>
</feature>
<sequence length="325" mass="38181">MGDIAFNKTDPPPPPQPRKSINEILKFDTEVFEHNGHQSVADKSHAEALRMLIRDMQPGMDRLCFSADNPREVHGIFKSFSIKATRIRMDQKHHNRSTPAFQINSVGHSEANRKRKSGVALEEERRLLKVYARNRRKSLEERAVDKLFEHRFLWYRFWENRTGIKVVEQNLRLQKRVILFLFYTDMIGTILRKYMDDGSVKPAKFTARFLLQNALDIVSEHYRVSFQDPAQRAVSELPKEGKSVGAPAPLQAPKNPKLHRQELVWSWMRRLIDQLNNDSLRAIFLHNHGWTISPESQVFFNHVFYHSIEKLNSRLSIYYQQLHDL</sequence>
<accession>A0A5B0QPP3</accession>
<dbReference type="Proteomes" id="UP000324748">
    <property type="component" value="Unassembled WGS sequence"/>
</dbReference>
<evidence type="ECO:0000313" key="3">
    <source>
        <dbReference type="Proteomes" id="UP000324748"/>
    </source>
</evidence>
<proteinExistence type="predicted"/>
<dbReference type="OrthoDB" id="2499211at2759"/>
<dbReference type="AlphaFoldDB" id="A0A5B0QPP3"/>
<reference evidence="2 3" key="1">
    <citation type="submission" date="2019-05" db="EMBL/GenBank/DDBJ databases">
        <title>Emergence of the Ug99 lineage of the wheat stem rust pathogen through somatic hybridization.</title>
        <authorList>
            <person name="Li F."/>
            <person name="Upadhyaya N.M."/>
            <person name="Sperschneider J."/>
            <person name="Matny O."/>
            <person name="Nguyen-Phuc H."/>
            <person name="Mago R."/>
            <person name="Raley C."/>
            <person name="Miller M.E."/>
            <person name="Silverstein K.A.T."/>
            <person name="Henningsen E."/>
            <person name="Hirsch C.D."/>
            <person name="Visser B."/>
            <person name="Pretorius Z.A."/>
            <person name="Steffenson B.J."/>
            <person name="Schwessinger B."/>
            <person name="Dodds P.N."/>
            <person name="Figueroa M."/>
        </authorList>
    </citation>
    <scope>NUCLEOTIDE SEQUENCE [LARGE SCALE GENOMIC DNA]</scope>
    <source>
        <strain evidence="2">21-0</strain>
    </source>
</reference>
<evidence type="ECO:0000313" key="2">
    <source>
        <dbReference type="EMBL" id="KAA1115212.1"/>
    </source>
</evidence>
<organism evidence="2 3">
    <name type="scientific">Puccinia graminis f. sp. tritici</name>
    <dbReference type="NCBI Taxonomy" id="56615"/>
    <lineage>
        <taxon>Eukaryota</taxon>
        <taxon>Fungi</taxon>
        <taxon>Dikarya</taxon>
        <taxon>Basidiomycota</taxon>
        <taxon>Pucciniomycotina</taxon>
        <taxon>Pucciniomycetes</taxon>
        <taxon>Pucciniales</taxon>
        <taxon>Pucciniaceae</taxon>
        <taxon>Puccinia</taxon>
    </lineage>
</organism>
<gene>
    <name evidence="2" type="ORF">PGT21_033494</name>
</gene>
<name>A0A5B0QPP3_PUCGR</name>
<comment type="caution">
    <text evidence="2">The sequence shown here is derived from an EMBL/GenBank/DDBJ whole genome shotgun (WGS) entry which is preliminary data.</text>
</comment>
<dbReference type="EMBL" id="VSWC01000014">
    <property type="protein sequence ID" value="KAA1115212.1"/>
    <property type="molecule type" value="Genomic_DNA"/>
</dbReference>
<feature type="region of interest" description="Disordered" evidence="1">
    <location>
        <begin position="91"/>
        <end position="117"/>
    </location>
</feature>